<organism evidence="1 2">
    <name type="scientific">Tunturiibacter gelidiferens</name>
    <dbReference type="NCBI Taxonomy" id="3069689"/>
    <lineage>
        <taxon>Bacteria</taxon>
        <taxon>Pseudomonadati</taxon>
        <taxon>Acidobacteriota</taxon>
        <taxon>Terriglobia</taxon>
        <taxon>Terriglobales</taxon>
        <taxon>Acidobacteriaceae</taxon>
        <taxon>Tunturiibacter</taxon>
    </lineage>
</organism>
<comment type="caution">
    <text evidence="1">The sequence shown here is derived from an EMBL/GenBank/DDBJ whole genome shotgun (WGS) entry which is preliminary data.</text>
</comment>
<sequence length="258" mass="29206">MTFIGVVNSIEAIELRLTPLRKQLAAHPLYPRIRTLGHVRLFMESHVFAVWDFMSLLKVLQRTLTCVDLPWVPTPLPVSRRFINEIVLGEESDEYQGRPISHFEIYLEAMEQVTADTRAIRHVVSCAPLGVDRLSFEGVPVAAKEFVETTFGVIHRGSSAAQAAAFAFGREDAIPDMFRSLVRQLNQEMSGELYQFVWYLERHIEVDGDDHGPQSLKMVADLCDDDPALWEEASQAAEEALRARLRLWDGVLTQIEAS</sequence>
<dbReference type="InterPro" id="IPR024423">
    <property type="entry name" value="DUF3050"/>
</dbReference>
<dbReference type="RefSeq" id="WP_183979181.1">
    <property type="nucleotide sequence ID" value="NZ_JACHEB010000009.1"/>
</dbReference>
<dbReference type="InterPro" id="IPR016084">
    <property type="entry name" value="Haem_Oase-like_multi-hlx"/>
</dbReference>
<gene>
    <name evidence="1" type="ORF">HDF14_003701</name>
</gene>
<evidence type="ECO:0000313" key="2">
    <source>
        <dbReference type="Proteomes" id="UP000535182"/>
    </source>
</evidence>
<name>A0A9X0U556_9BACT</name>
<proteinExistence type="predicted"/>
<accession>A0A9X0U556</accession>
<evidence type="ECO:0000313" key="1">
    <source>
        <dbReference type="EMBL" id="MBB5330068.1"/>
    </source>
</evidence>
<dbReference type="Pfam" id="PF11251">
    <property type="entry name" value="DUF3050"/>
    <property type="match status" value="1"/>
</dbReference>
<dbReference type="AlphaFoldDB" id="A0A9X0U556"/>
<dbReference type="EMBL" id="JACHEB010000009">
    <property type="protein sequence ID" value="MBB5330068.1"/>
    <property type="molecule type" value="Genomic_DNA"/>
</dbReference>
<evidence type="ECO:0008006" key="3">
    <source>
        <dbReference type="Google" id="ProtNLM"/>
    </source>
</evidence>
<protein>
    <recommendedName>
        <fullName evidence="3">DUF3050 domain-containing protein</fullName>
    </recommendedName>
</protein>
<reference evidence="1 2" key="1">
    <citation type="submission" date="2020-08" db="EMBL/GenBank/DDBJ databases">
        <title>Genomic Encyclopedia of Type Strains, Phase IV (KMG-V): Genome sequencing to study the core and pangenomes of soil and plant-associated prokaryotes.</title>
        <authorList>
            <person name="Whitman W."/>
        </authorList>
    </citation>
    <scope>NUCLEOTIDE SEQUENCE [LARGE SCALE GENOMIC DNA]</scope>
    <source>
        <strain evidence="1 2">X5P2</strain>
    </source>
</reference>
<dbReference type="SUPFAM" id="SSF48613">
    <property type="entry name" value="Heme oxygenase-like"/>
    <property type="match status" value="1"/>
</dbReference>
<keyword evidence="2" id="KW-1185">Reference proteome</keyword>
<dbReference type="Proteomes" id="UP000535182">
    <property type="component" value="Unassembled WGS sequence"/>
</dbReference>
<dbReference type="Gene3D" id="1.20.910.10">
    <property type="entry name" value="Heme oxygenase-like"/>
    <property type="match status" value="1"/>
</dbReference>